<evidence type="ECO:0000313" key="3">
    <source>
        <dbReference type="Proteomes" id="UP001066276"/>
    </source>
</evidence>
<evidence type="ECO:0000313" key="2">
    <source>
        <dbReference type="EMBL" id="KAJ1116837.1"/>
    </source>
</evidence>
<accession>A0AAV7NQC0</accession>
<proteinExistence type="predicted"/>
<dbReference type="AlphaFoldDB" id="A0AAV7NQC0"/>
<protein>
    <submittedName>
        <fullName evidence="2">Uncharacterized protein</fullName>
    </submittedName>
</protein>
<name>A0AAV7NQC0_PLEWA</name>
<sequence>MVRGANAHRPPVAPLSGTSGTSVAPIAAVENTAITADAVLTRVGLTAAASLEEAGGLDLAEGMRCGRALSVAMAALERTSSAWLECMPGLRVPARFCSC</sequence>
<dbReference type="Proteomes" id="UP001066276">
    <property type="component" value="Chromosome 8"/>
</dbReference>
<organism evidence="2 3">
    <name type="scientific">Pleurodeles waltl</name>
    <name type="common">Iberian ribbed newt</name>
    <dbReference type="NCBI Taxonomy" id="8319"/>
    <lineage>
        <taxon>Eukaryota</taxon>
        <taxon>Metazoa</taxon>
        <taxon>Chordata</taxon>
        <taxon>Craniata</taxon>
        <taxon>Vertebrata</taxon>
        <taxon>Euteleostomi</taxon>
        <taxon>Amphibia</taxon>
        <taxon>Batrachia</taxon>
        <taxon>Caudata</taxon>
        <taxon>Salamandroidea</taxon>
        <taxon>Salamandridae</taxon>
        <taxon>Pleurodelinae</taxon>
        <taxon>Pleurodeles</taxon>
    </lineage>
</organism>
<comment type="caution">
    <text evidence="2">The sequence shown here is derived from an EMBL/GenBank/DDBJ whole genome shotgun (WGS) entry which is preliminary data.</text>
</comment>
<evidence type="ECO:0000256" key="1">
    <source>
        <dbReference type="SAM" id="MobiDB-lite"/>
    </source>
</evidence>
<gene>
    <name evidence="2" type="ORF">NDU88_005042</name>
</gene>
<feature type="region of interest" description="Disordered" evidence="1">
    <location>
        <begin position="1"/>
        <end position="21"/>
    </location>
</feature>
<keyword evidence="3" id="KW-1185">Reference proteome</keyword>
<reference evidence="2" key="1">
    <citation type="journal article" date="2022" name="bioRxiv">
        <title>Sequencing and chromosome-scale assembly of the giantPleurodeles waltlgenome.</title>
        <authorList>
            <person name="Brown T."/>
            <person name="Elewa A."/>
            <person name="Iarovenko S."/>
            <person name="Subramanian E."/>
            <person name="Araus A.J."/>
            <person name="Petzold A."/>
            <person name="Susuki M."/>
            <person name="Suzuki K.-i.T."/>
            <person name="Hayashi T."/>
            <person name="Toyoda A."/>
            <person name="Oliveira C."/>
            <person name="Osipova E."/>
            <person name="Leigh N.D."/>
            <person name="Simon A."/>
            <person name="Yun M.H."/>
        </authorList>
    </citation>
    <scope>NUCLEOTIDE SEQUENCE</scope>
    <source>
        <strain evidence="2">20211129_DDA</strain>
        <tissue evidence="2">Liver</tissue>
    </source>
</reference>
<dbReference type="EMBL" id="JANPWB010000012">
    <property type="protein sequence ID" value="KAJ1116837.1"/>
    <property type="molecule type" value="Genomic_DNA"/>
</dbReference>